<gene>
    <name evidence="1" type="ORF">L6164_030993</name>
</gene>
<protein>
    <submittedName>
        <fullName evidence="1">Uncharacterized protein</fullName>
    </submittedName>
</protein>
<evidence type="ECO:0000313" key="1">
    <source>
        <dbReference type="EMBL" id="KAI4307860.1"/>
    </source>
</evidence>
<evidence type="ECO:0000313" key="2">
    <source>
        <dbReference type="Proteomes" id="UP000828941"/>
    </source>
</evidence>
<organism evidence="1 2">
    <name type="scientific">Bauhinia variegata</name>
    <name type="common">Purple orchid tree</name>
    <name type="synonym">Phanera variegata</name>
    <dbReference type="NCBI Taxonomy" id="167791"/>
    <lineage>
        <taxon>Eukaryota</taxon>
        <taxon>Viridiplantae</taxon>
        <taxon>Streptophyta</taxon>
        <taxon>Embryophyta</taxon>
        <taxon>Tracheophyta</taxon>
        <taxon>Spermatophyta</taxon>
        <taxon>Magnoliopsida</taxon>
        <taxon>eudicotyledons</taxon>
        <taxon>Gunneridae</taxon>
        <taxon>Pentapetalae</taxon>
        <taxon>rosids</taxon>
        <taxon>fabids</taxon>
        <taxon>Fabales</taxon>
        <taxon>Fabaceae</taxon>
        <taxon>Cercidoideae</taxon>
        <taxon>Cercideae</taxon>
        <taxon>Bauhiniinae</taxon>
        <taxon>Bauhinia</taxon>
    </lineage>
</organism>
<dbReference type="EMBL" id="CM039437">
    <property type="protein sequence ID" value="KAI4307860.1"/>
    <property type="molecule type" value="Genomic_DNA"/>
</dbReference>
<dbReference type="Proteomes" id="UP000828941">
    <property type="component" value="Chromosome 12"/>
</dbReference>
<proteinExistence type="predicted"/>
<keyword evidence="2" id="KW-1185">Reference proteome</keyword>
<accession>A0ACB9LE81</accession>
<reference evidence="1 2" key="1">
    <citation type="journal article" date="2022" name="DNA Res.">
        <title>Chromosomal-level genome assembly of the orchid tree Bauhinia variegata (Leguminosae; Cercidoideae) supports the allotetraploid origin hypothesis of Bauhinia.</title>
        <authorList>
            <person name="Zhong Y."/>
            <person name="Chen Y."/>
            <person name="Zheng D."/>
            <person name="Pang J."/>
            <person name="Liu Y."/>
            <person name="Luo S."/>
            <person name="Meng S."/>
            <person name="Qian L."/>
            <person name="Wei D."/>
            <person name="Dai S."/>
            <person name="Zhou R."/>
        </authorList>
    </citation>
    <scope>NUCLEOTIDE SEQUENCE [LARGE SCALE GENOMIC DNA]</scope>
    <source>
        <strain evidence="1">BV-YZ2020</strain>
    </source>
</reference>
<sequence>MRKLLLLGLSCANPDSAERPSMRRVLQILNNEVASLAVPKLKPSLTFSSGLPLTLDEIVSDGEEDNTDNSMCEIKIV</sequence>
<comment type="caution">
    <text evidence="1">The sequence shown here is derived from an EMBL/GenBank/DDBJ whole genome shotgun (WGS) entry which is preliminary data.</text>
</comment>
<name>A0ACB9LE81_BAUVA</name>